<dbReference type="Proteomes" id="UP000063991">
    <property type="component" value="Chromosome"/>
</dbReference>
<sequence>MGTGIFEQFFSELKDPRQSAKVAHLFTDILFLVVCASIAGAKGWEDIEDFGDLHFDWFSQKGLFKNGLPVHDTIARVISRVDSEQFQRCFIGWMQSVAELSDGQLIAIDGKRLCGSYNRDDRQSAIHIVNAFATENNVVLGQIKTQSKSNEITAIPALLDLLDIKGCLISIDAMGCQTAIAEKVVEGGGDYLLALKGNQKELHDAVRDELSSAINQEVICLEKNHGRGEARAYHVMDAASLVDRFSEWKGLKTIGVTLSYRQPKNGKESLEYRYYISSAHLTKARFANAVRSHWAVENSLHWVLDVSMKEDECQIYRGNAAEILSGARKLALNMLRAETTRKVSVPRKQKRAHGSTDYLEKVLAAGLVALNNN</sequence>
<evidence type="ECO:0000313" key="3">
    <source>
        <dbReference type="EMBL" id="AMJ97367.1"/>
    </source>
</evidence>
<dbReference type="InterPro" id="IPR051698">
    <property type="entry name" value="Transposase_11-like"/>
</dbReference>
<feature type="domain" description="Transposase IS4-like" evidence="1">
    <location>
        <begin position="104"/>
        <end position="334"/>
    </location>
</feature>
<dbReference type="Pfam" id="PF01609">
    <property type="entry name" value="DDE_Tnp_1"/>
    <property type="match status" value="1"/>
</dbReference>
<evidence type="ECO:0000259" key="2">
    <source>
        <dbReference type="Pfam" id="PF13808"/>
    </source>
</evidence>
<dbReference type="PANTHER" id="PTHR30298:SF0">
    <property type="entry name" value="PROTEIN YBFL-RELATED"/>
    <property type="match status" value="1"/>
</dbReference>
<evidence type="ECO:0000313" key="4">
    <source>
        <dbReference type="Proteomes" id="UP000063991"/>
    </source>
</evidence>
<dbReference type="InterPro" id="IPR047647">
    <property type="entry name" value="ISAs1_transpos"/>
</dbReference>
<evidence type="ECO:0000259" key="1">
    <source>
        <dbReference type="Pfam" id="PF01609"/>
    </source>
</evidence>
<accession>A0A126PWG0</accession>
<gene>
    <name evidence="3" type="ORF">AVL55_03830</name>
</gene>
<protein>
    <submittedName>
        <fullName evidence="3">Transposase</fullName>
    </submittedName>
</protein>
<dbReference type="OrthoDB" id="6648013at2"/>
<dbReference type="RefSeq" id="WP_061094298.1">
    <property type="nucleotide sequence ID" value="NZ_CP014323.1"/>
</dbReference>
<feature type="domain" description="H repeat-associated protein N-terminal" evidence="2">
    <location>
        <begin position="8"/>
        <end position="94"/>
    </location>
</feature>
<dbReference type="EMBL" id="CP014323">
    <property type="protein sequence ID" value="AMJ97367.1"/>
    <property type="molecule type" value="Genomic_DNA"/>
</dbReference>
<dbReference type="PANTHER" id="PTHR30298">
    <property type="entry name" value="H REPEAT-ASSOCIATED PREDICTED TRANSPOSASE"/>
    <property type="match status" value="1"/>
</dbReference>
<dbReference type="NCBIfam" id="NF033564">
    <property type="entry name" value="transpos_ISAs1"/>
    <property type="match status" value="1"/>
</dbReference>
<dbReference type="InterPro" id="IPR032806">
    <property type="entry name" value="YbfD_N"/>
</dbReference>
<dbReference type="InterPro" id="IPR002559">
    <property type="entry name" value="Transposase_11"/>
</dbReference>
<proteinExistence type="predicted"/>
<organism evidence="3 4">
    <name type="scientific">Alteromonas macleodii</name>
    <name type="common">Pseudoalteromonas macleodii</name>
    <dbReference type="NCBI Taxonomy" id="28108"/>
    <lineage>
        <taxon>Bacteria</taxon>
        <taxon>Pseudomonadati</taxon>
        <taxon>Pseudomonadota</taxon>
        <taxon>Gammaproteobacteria</taxon>
        <taxon>Alteromonadales</taxon>
        <taxon>Alteromonadaceae</taxon>
        <taxon>Alteromonas/Salinimonas group</taxon>
        <taxon>Alteromonas</taxon>
    </lineage>
</organism>
<dbReference type="Pfam" id="PF13808">
    <property type="entry name" value="DDE_Tnp_1_assoc"/>
    <property type="match status" value="1"/>
</dbReference>
<reference evidence="3 4" key="1">
    <citation type="submission" date="2015-12" db="EMBL/GenBank/DDBJ databases">
        <authorList>
            <person name="Shamseldin A."/>
            <person name="Moawad H."/>
            <person name="Abd El-Rahim W.M."/>
            <person name="Sadowsky M.J."/>
        </authorList>
    </citation>
    <scope>NUCLEOTIDE SEQUENCE [LARGE SCALE GENOMIC DNA]</scope>
    <source>
        <strain evidence="3 4">D7</strain>
    </source>
</reference>
<dbReference type="GO" id="GO:0004803">
    <property type="term" value="F:transposase activity"/>
    <property type="evidence" value="ECO:0007669"/>
    <property type="project" value="InterPro"/>
</dbReference>
<dbReference type="GO" id="GO:0003677">
    <property type="term" value="F:DNA binding"/>
    <property type="evidence" value="ECO:0007669"/>
    <property type="project" value="InterPro"/>
</dbReference>
<name>A0A126PWG0_ALTMA</name>
<dbReference type="AlphaFoldDB" id="A0A126PWG0"/>
<dbReference type="GO" id="GO:0006313">
    <property type="term" value="P:DNA transposition"/>
    <property type="evidence" value="ECO:0007669"/>
    <property type="project" value="InterPro"/>
</dbReference>